<dbReference type="PANTHER" id="PTHR33219:SF14">
    <property type="entry name" value="PROTEIN COFACTOR ASSEMBLY OF COMPLEX C SUBUNIT B CCB3, CHLOROPLASTIC-RELATED"/>
    <property type="match status" value="1"/>
</dbReference>
<dbReference type="OrthoDB" id="9806665at2"/>
<accession>Q0ABU3</accession>
<sequence length="192" mass="21323">MNGYLANPITFLLETLITLYILAVMVRFLLQWARADFFNPISQAVVKVTQPALRPLRRVIPGYRGLDLAAVVLMILLQMLSLYLTYLIGGNYVLPVGYAFMSAIIQVLSLLFTLYTVIIIIQVIMSWVNPHSHHPGVAILHSLTDPIMSPIRRMLPDLGGLDLSPLVALLGIQVLRMLIFPPLQALVPPLTG</sequence>
<dbReference type="GO" id="GO:0016020">
    <property type="term" value="C:membrane"/>
    <property type="evidence" value="ECO:0007669"/>
    <property type="project" value="InterPro"/>
</dbReference>
<keyword evidence="2" id="KW-0812">Transmembrane</keyword>
<feature type="transmembrane region" description="Helical" evidence="2">
    <location>
        <begin position="66"/>
        <end position="86"/>
    </location>
</feature>
<name>Q0ABU3_ALKEH</name>
<dbReference type="HOGENOM" id="CLU_089905_1_0_6"/>
<dbReference type="EMBL" id="CP000453">
    <property type="protein sequence ID" value="ABI55694.1"/>
    <property type="molecule type" value="Genomic_DNA"/>
</dbReference>
<dbReference type="InterPro" id="IPR003425">
    <property type="entry name" value="CCB3/YggT"/>
</dbReference>
<dbReference type="KEGG" id="aeh:Mlg_0339"/>
<keyword evidence="2" id="KW-1133">Transmembrane helix</keyword>
<keyword evidence="2" id="KW-0472">Membrane</keyword>
<dbReference type="eggNOG" id="COG0762">
    <property type="taxonomic scope" value="Bacteria"/>
</dbReference>
<reference evidence="4" key="1">
    <citation type="submission" date="2006-08" db="EMBL/GenBank/DDBJ databases">
        <title>Complete sequence of Alkalilimnicola ehrilichei MLHE-1.</title>
        <authorList>
            <person name="Copeland A."/>
            <person name="Lucas S."/>
            <person name="Lapidus A."/>
            <person name="Barry K."/>
            <person name="Detter J.C."/>
            <person name="Glavina del Rio T."/>
            <person name="Hammon N."/>
            <person name="Israni S."/>
            <person name="Dalin E."/>
            <person name="Tice H."/>
            <person name="Pitluck S."/>
            <person name="Sims D."/>
            <person name="Brettin T."/>
            <person name="Bruce D."/>
            <person name="Han C."/>
            <person name="Tapia R."/>
            <person name="Gilna P."/>
            <person name="Schmutz J."/>
            <person name="Larimer F."/>
            <person name="Land M."/>
            <person name="Hauser L."/>
            <person name="Kyrpides N."/>
            <person name="Mikhailova N."/>
            <person name="Oremland R.S."/>
            <person name="Hoeft S.E."/>
            <person name="Switzer-Blum J."/>
            <person name="Kulp T."/>
            <person name="King G."/>
            <person name="Tabita R."/>
            <person name="Witte B."/>
            <person name="Santini J.M."/>
            <person name="Basu P."/>
            <person name="Hollibaugh J.T."/>
            <person name="Xie G."/>
            <person name="Stolz J.F."/>
            <person name="Richardson P."/>
        </authorList>
    </citation>
    <scope>NUCLEOTIDE SEQUENCE [LARGE SCALE GENOMIC DNA]</scope>
    <source>
        <strain evidence="4">ATCC BAA-1101 / DSM 17681 / MLHE-1</strain>
    </source>
</reference>
<dbReference type="PANTHER" id="PTHR33219">
    <property type="entry name" value="YLMG HOMOLOG PROTEIN 2, CHLOROPLASTIC"/>
    <property type="match status" value="1"/>
</dbReference>
<dbReference type="RefSeq" id="WP_011628090.1">
    <property type="nucleotide sequence ID" value="NC_008340.1"/>
</dbReference>
<proteinExistence type="inferred from homology"/>
<dbReference type="Proteomes" id="UP000001962">
    <property type="component" value="Chromosome"/>
</dbReference>
<comment type="similarity">
    <text evidence="1">Belongs to the YggT family.</text>
</comment>
<feature type="transmembrane region" description="Helical" evidence="2">
    <location>
        <begin position="6"/>
        <end position="30"/>
    </location>
</feature>
<dbReference type="Pfam" id="PF02325">
    <property type="entry name" value="CCB3_YggT"/>
    <property type="match status" value="2"/>
</dbReference>
<feature type="transmembrane region" description="Helical" evidence="2">
    <location>
        <begin position="98"/>
        <end position="124"/>
    </location>
</feature>
<feature type="transmembrane region" description="Helical" evidence="2">
    <location>
        <begin position="158"/>
        <end position="179"/>
    </location>
</feature>
<evidence type="ECO:0000256" key="1">
    <source>
        <dbReference type="ARBA" id="ARBA00010894"/>
    </source>
</evidence>
<dbReference type="AlphaFoldDB" id="Q0ABU3"/>
<protein>
    <recommendedName>
        <fullName evidence="5">YggT family protein</fullName>
    </recommendedName>
</protein>
<evidence type="ECO:0000256" key="2">
    <source>
        <dbReference type="SAM" id="Phobius"/>
    </source>
</evidence>
<organism evidence="3 4">
    <name type="scientific">Alkalilimnicola ehrlichii (strain ATCC BAA-1101 / DSM 17681 / MLHE-1)</name>
    <dbReference type="NCBI Taxonomy" id="187272"/>
    <lineage>
        <taxon>Bacteria</taxon>
        <taxon>Pseudomonadati</taxon>
        <taxon>Pseudomonadota</taxon>
        <taxon>Gammaproteobacteria</taxon>
        <taxon>Chromatiales</taxon>
        <taxon>Ectothiorhodospiraceae</taxon>
        <taxon>Alkalilimnicola</taxon>
    </lineage>
</organism>
<evidence type="ECO:0000313" key="3">
    <source>
        <dbReference type="EMBL" id="ABI55694.1"/>
    </source>
</evidence>
<evidence type="ECO:0008006" key="5">
    <source>
        <dbReference type="Google" id="ProtNLM"/>
    </source>
</evidence>
<evidence type="ECO:0000313" key="4">
    <source>
        <dbReference type="Proteomes" id="UP000001962"/>
    </source>
</evidence>
<gene>
    <name evidence="3" type="ordered locus">Mlg_0339</name>
</gene>
<keyword evidence="4" id="KW-1185">Reference proteome</keyword>